<keyword evidence="1" id="KW-0732">Signal</keyword>
<name>A0ABZ2KBG9_9BACT</name>
<dbReference type="EMBL" id="CP089982">
    <property type="protein sequence ID" value="WXA94900.1"/>
    <property type="molecule type" value="Genomic_DNA"/>
</dbReference>
<evidence type="ECO:0000256" key="1">
    <source>
        <dbReference type="SAM" id="SignalP"/>
    </source>
</evidence>
<protein>
    <submittedName>
        <fullName evidence="2">Uncharacterized protein</fullName>
    </submittedName>
</protein>
<accession>A0ABZ2KBG9</accession>
<proteinExistence type="predicted"/>
<organism evidence="2 3">
    <name type="scientific">Pendulispora brunnea</name>
    <dbReference type="NCBI Taxonomy" id="2905690"/>
    <lineage>
        <taxon>Bacteria</taxon>
        <taxon>Pseudomonadati</taxon>
        <taxon>Myxococcota</taxon>
        <taxon>Myxococcia</taxon>
        <taxon>Myxococcales</taxon>
        <taxon>Sorangiineae</taxon>
        <taxon>Pendulisporaceae</taxon>
        <taxon>Pendulispora</taxon>
    </lineage>
</organism>
<dbReference type="PROSITE" id="PS51257">
    <property type="entry name" value="PROKAR_LIPOPROTEIN"/>
    <property type="match status" value="1"/>
</dbReference>
<sequence>MTFRFSLVLPFITFAVSSCTAAPSDVAPERAAPAEHRDSLDALHVTQALDLSDFEGSTFLEAMSMRGGIKESLDSDEETIFTFGDRAALDGAERNFDSHVRAKIEGFLKDGRDGLDQLVDALEGQRTTPRGAPAAIGRQLEKLDLLENPDMTGLASVTIAPFLALASGAGTSVRVNAKNYYYNIGYKRGSSDPAELAKDVKSGRSFGAGPMHRALDASDTFYLTEMGNYLEEAENPSGFYRALLQILVRCDGSGYATLSDEGQTVATDFLAIYTAELDRHLMSALDQHPWENDLAEVTMLSAYGTKSGMVRVNGQLTRGKPARYFGIGHSGSGIGITRRDRMALQKAVTHAERELHPEVVEKLEAILGNRDGDVIHGVMLYLNDRNTQRDVHRNRDALVEAVMTFLTRIRDDASAITGMIAE</sequence>
<keyword evidence="3" id="KW-1185">Reference proteome</keyword>
<feature type="signal peptide" evidence="1">
    <location>
        <begin position="1"/>
        <end position="21"/>
    </location>
</feature>
<feature type="chain" id="PRO_5046645895" evidence="1">
    <location>
        <begin position="22"/>
        <end position="422"/>
    </location>
</feature>
<evidence type="ECO:0000313" key="2">
    <source>
        <dbReference type="EMBL" id="WXA94900.1"/>
    </source>
</evidence>
<dbReference type="RefSeq" id="WP_394845510.1">
    <property type="nucleotide sequence ID" value="NZ_CP089982.1"/>
</dbReference>
<gene>
    <name evidence="2" type="ORF">LZC95_51820</name>
</gene>
<dbReference type="Proteomes" id="UP001379533">
    <property type="component" value="Chromosome"/>
</dbReference>
<evidence type="ECO:0000313" key="3">
    <source>
        <dbReference type="Proteomes" id="UP001379533"/>
    </source>
</evidence>
<reference evidence="2 3" key="1">
    <citation type="submission" date="2021-12" db="EMBL/GenBank/DDBJ databases">
        <title>Discovery of the Pendulisporaceae a myxobacterial family with distinct sporulation behavior and unique specialized metabolism.</title>
        <authorList>
            <person name="Garcia R."/>
            <person name="Popoff A."/>
            <person name="Bader C.D."/>
            <person name="Loehr J."/>
            <person name="Walesch S."/>
            <person name="Walt C."/>
            <person name="Boldt J."/>
            <person name="Bunk B."/>
            <person name="Haeckl F.J.F.P.J."/>
            <person name="Gunesch A.P."/>
            <person name="Birkelbach J."/>
            <person name="Nuebel U."/>
            <person name="Pietschmann T."/>
            <person name="Bach T."/>
            <person name="Mueller R."/>
        </authorList>
    </citation>
    <scope>NUCLEOTIDE SEQUENCE [LARGE SCALE GENOMIC DNA]</scope>
    <source>
        <strain evidence="2 3">MSr12523</strain>
    </source>
</reference>